<comment type="caution">
    <text evidence="11">The sequence shown here is derived from an EMBL/GenBank/DDBJ whole genome shotgun (WGS) entry which is preliminary data.</text>
</comment>
<dbReference type="InterPro" id="IPR050482">
    <property type="entry name" value="Sensor_HK_TwoCompSys"/>
</dbReference>
<keyword evidence="8" id="KW-0902">Two-component regulatory system</keyword>
<evidence type="ECO:0000256" key="5">
    <source>
        <dbReference type="ARBA" id="ARBA00022741"/>
    </source>
</evidence>
<name>A0A396SBP7_9BACL</name>
<evidence type="ECO:0000256" key="4">
    <source>
        <dbReference type="ARBA" id="ARBA00022679"/>
    </source>
</evidence>
<keyword evidence="5" id="KW-0547">Nucleotide-binding</keyword>
<feature type="domain" description="Signal transduction histidine kinase subgroup 3 dimerisation and phosphoacceptor" evidence="10">
    <location>
        <begin position="175"/>
        <end position="234"/>
    </location>
</feature>
<evidence type="ECO:0000313" key="12">
    <source>
        <dbReference type="Proteomes" id="UP000265692"/>
    </source>
</evidence>
<evidence type="ECO:0000259" key="10">
    <source>
        <dbReference type="Pfam" id="PF07730"/>
    </source>
</evidence>
<dbReference type="AlphaFoldDB" id="A0A396SBP7"/>
<keyword evidence="7" id="KW-0067">ATP-binding</keyword>
<protein>
    <recommendedName>
        <fullName evidence="2">histidine kinase</fullName>
        <ecNumber evidence="2">2.7.13.3</ecNumber>
    </recommendedName>
</protein>
<evidence type="ECO:0000256" key="1">
    <source>
        <dbReference type="ARBA" id="ARBA00000085"/>
    </source>
</evidence>
<comment type="catalytic activity">
    <reaction evidence="1">
        <text>ATP + protein L-histidine = ADP + protein N-phospho-L-histidine.</text>
        <dbReference type="EC" id="2.7.13.3"/>
    </reaction>
</comment>
<dbReference type="RefSeq" id="WP_118875556.1">
    <property type="nucleotide sequence ID" value="NZ_QWEI01000002.1"/>
</dbReference>
<feature type="transmembrane region" description="Helical" evidence="9">
    <location>
        <begin position="98"/>
        <end position="115"/>
    </location>
</feature>
<dbReference type="GO" id="GO:0000155">
    <property type="term" value="F:phosphorelay sensor kinase activity"/>
    <property type="evidence" value="ECO:0007669"/>
    <property type="project" value="InterPro"/>
</dbReference>
<dbReference type="PANTHER" id="PTHR24421">
    <property type="entry name" value="NITRATE/NITRITE SENSOR PROTEIN NARX-RELATED"/>
    <property type="match status" value="1"/>
</dbReference>
<evidence type="ECO:0000256" key="8">
    <source>
        <dbReference type="ARBA" id="ARBA00023012"/>
    </source>
</evidence>
<evidence type="ECO:0000256" key="7">
    <source>
        <dbReference type="ARBA" id="ARBA00022840"/>
    </source>
</evidence>
<dbReference type="SUPFAM" id="SSF55874">
    <property type="entry name" value="ATPase domain of HSP90 chaperone/DNA topoisomerase II/histidine kinase"/>
    <property type="match status" value="1"/>
</dbReference>
<evidence type="ECO:0000256" key="6">
    <source>
        <dbReference type="ARBA" id="ARBA00022777"/>
    </source>
</evidence>
<evidence type="ECO:0000256" key="9">
    <source>
        <dbReference type="SAM" id="Phobius"/>
    </source>
</evidence>
<feature type="transmembrane region" description="Helical" evidence="9">
    <location>
        <begin position="29"/>
        <end position="46"/>
    </location>
</feature>
<dbReference type="InterPro" id="IPR036890">
    <property type="entry name" value="HATPase_C_sf"/>
</dbReference>
<evidence type="ECO:0000256" key="3">
    <source>
        <dbReference type="ARBA" id="ARBA00022553"/>
    </source>
</evidence>
<dbReference type="PANTHER" id="PTHR24421:SF10">
    <property type="entry name" value="NITRATE_NITRITE SENSOR PROTEIN NARQ"/>
    <property type="match status" value="1"/>
</dbReference>
<keyword evidence="9" id="KW-0812">Transmembrane</keyword>
<keyword evidence="6 11" id="KW-0418">Kinase</keyword>
<proteinExistence type="predicted"/>
<feature type="transmembrane region" description="Helical" evidence="9">
    <location>
        <begin position="121"/>
        <end position="140"/>
    </location>
</feature>
<dbReference type="GO" id="GO:0016020">
    <property type="term" value="C:membrane"/>
    <property type="evidence" value="ECO:0007669"/>
    <property type="project" value="InterPro"/>
</dbReference>
<evidence type="ECO:0000256" key="2">
    <source>
        <dbReference type="ARBA" id="ARBA00012438"/>
    </source>
</evidence>
<dbReference type="OrthoDB" id="199946at2"/>
<dbReference type="Pfam" id="PF07730">
    <property type="entry name" value="HisKA_3"/>
    <property type="match status" value="1"/>
</dbReference>
<reference evidence="11 12" key="1">
    <citation type="submission" date="2018-08" db="EMBL/GenBank/DDBJ databases">
        <title>Lysinibacillus sp. YLB-03 draft genome sequence.</title>
        <authorList>
            <person name="Yu L."/>
        </authorList>
    </citation>
    <scope>NUCLEOTIDE SEQUENCE [LARGE SCALE GENOMIC DNA]</scope>
    <source>
        <strain evidence="11 12">YLB-03</strain>
    </source>
</reference>
<keyword evidence="12" id="KW-1185">Reference proteome</keyword>
<dbReference type="InterPro" id="IPR011712">
    <property type="entry name" value="Sig_transdc_His_kin_sub3_dim/P"/>
</dbReference>
<accession>A0A396SBP7</accession>
<keyword evidence="4" id="KW-0808">Transferase</keyword>
<dbReference type="GO" id="GO:0046983">
    <property type="term" value="F:protein dimerization activity"/>
    <property type="evidence" value="ECO:0007669"/>
    <property type="project" value="InterPro"/>
</dbReference>
<keyword evidence="3" id="KW-0597">Phosphoprotein</keyword>
<organism evidence="11 12">
    <name type="scientific">Ureibacillus yapensis</name>
    <dbReference type="NCBI Taxonomy" id="2304605"/>
    <lineage>
        <taxon>Bacteria</taxon>
        <taxon>Bacillati</taxon>
        <taxon>Bacillota</taxon>
        <taxon>Bacilli</taxon>
        <taxon>Bacillales</taxon>
        <taxon>Caryophanaceae</taxon>
        <taxon>Ureibacillus</taxon>
    </lineage>
</organism>
<evidence type="ECO:0000313" key="11">
    <source>
        <dbReference type="EMBL" id="RHW38523.1"/>
    </source>
</evidence>
<dbReference type="CDD" id="cd16917">
    <property type="entry name" value="HATPase_UhpB-NarQ-NarX-like"/>
    <property type="match status" value="1"/>
</dbReference>
<dbReference type="Gene3D" id="3.30.565.10">
    <property type="entry name" value="Histidine kinase-like ATPase, C-terminal domain"/>
    <property type="match status" value="1"/>
</dbReference>
<keyword evidence="9" id="KW-0472">Membrane</keyword>
<dbReference type="Gene3D" id="1.20.5.1930">
    <property type="match status" value="1"/>
</dbReference>
<dbReference type="EC" id="2.7.13.3" evidence="2"/>
<dbReference type="Proteomes" id="UP000265692">
    <property type="component" value="Unassembled WGS sequence"/>
</dbReference>
<sequence>MKILLIRIVCIVLVFGSIFVHAWQNGYSMATVLLMGSGVLIFYFLAPIAKFPLMHYLLAIVFVAIGSISFNTPHLLYWMPLYGFLMLESVFLLKEKAFFLFIGLTAAVLFITAFLNQYPMFMMLLLSTIIISCIILHHYMDQVNSKSVVLDEILTQYRQLKRLSVEQEQFVRAEERTKIARDIHDSVGHKLTSLLMQLEMMSIRQNTESLLQAKELARDSLEETRYAVRQLKSSNTSGIQSVLQLIRKLEMESRLHIRFTLEKGVLTCPLTNEQSVVLYRVLQESLTNAMKHSQSKEVEVILGVNSIQHIQFEVTNKIIGDTPIIQGFGLTSMQERLQEIGGELRIIRTEQHFTLNGFFPINH</sequence>
<keyword evidence="9" id="KW-1133">Transmembrane helix</keyword>
<feature type="transmembrane region" description="Helical" evidence="9">
    <location>
        <begin position="5"/>
        <end position="23"/>
    </location>
</feature>
<dbReference type="GO" id="GO:0005524">
    <property type="term" value="F:ATP binding"/>
    <property type="evidence" value="ECO:0007669"/>
    <property type="project" value="UniProtKB-KW"/>
</dbReference>
<dbReference type="EMBL" id="QWEI01000002">
    <property type="protein sequence ID" value="RHW38523.1"/>
    <property type="molecule type" value="Genomic_DNA"/>
</dbReference>
<gene>
    <name evidence="11" type="ORF">D1B33_06500</name>
</gene>
<feature type="transmembrane region" description="Helical" evidence="9">
    <location>
        <begin position="53"/>
        <end position="70"/>
    </location>
</feature>